<reference evidence="3 4" key="2">
    <citation type="journal article" date="2017" name="Nature">
        <title>The Apostasia genome and the evolution of orchids.</title>
        <authorList>
            <person name="Zhang G.Q."/>
            <person name="Liu K.W."/>
            <person name="Li Z."/>
            <person name="Lohaus R."/>
            <person name="Hsiao Y.Y."/>
            <person name="Niu S.C."/>
            <person name="Wang J.Y."/>
            <person name="Lin Y.C."/>
            <person name="Xu Q."/>
            <person name="Chen L.J."/>
            <person name="Yoshida K."/>
            <person name="Fujiwara S."/>
            <person name="Wang Z.W."/>
            <person name="Zhang Y.Q."/>
            <person name="Mitsuda N."/>
            <person name="Wang M."/>
            <person name="Liu G.H."/>
            <person name="Pecoraro L."/>
            <person name="Huang H.X."/>
            <person name="Xiao X.J."/>
            <person name="Lin M."/>
            <person name="Wu X.Y."/>
            <person name="Wu W.L."/>
            <person name="Chen Y.Y."/>
            <person name="Chang S.B."/>
            <person name="Sakamoto S."/>
            <person name="Ohme-Takagi M."/>
            <person name="Yagi M."/>
            <person name="Zeng S.J."/>
            <person name="Shen C.Y."/>
            <person name="Yeh C.M."/>
            <person name="Luo Y.B."/>
            <person name="Tsai W.C."/>
            <person name="Van de Peer Y."/>
            <person name="Liu Z.J."/>
        </authorList>
    </citation>
    <scope>NUCLEOTIDE SEQUENCE [LARGE SCALE GENOMIC DNA]</scope>
    <source>
        <tissue evidence="3">The whole plant</tissue>
    </source>
</reference>
<dbReference type="Proteomes" id="UP000233837">
    <property type="component" value="Unassembled WGS sequence"/>
</dbReference>
<reference evidence="3 4" key="1">
    <citation type="journal article" date="2016" name="Sci. Rep.">
        <title>The Dendrobium catenatum Lindl. genome sequence provides insights into polysaccharide synthase, floral development and adaptive evolution.</title>
        <authorList>
            <person name="Zhang G.Q."/>
            <person name="Xu Q."/>
            <person name="Bian C."/>
            <person name="Tsai W.C."/>
            <person name="Yeh C.M."/>
            <person name="Liu K.W."/>
            <person name="Yoshida K."/>
            <person name="Zhang L.S."/>
            <person name="Chang S.B."/>
            <person name="Chen F."/>
            <person name="Shi Y."/>
            <person name="Su Y.Y."/>
            <person name="Zhang Y.Q."/>
            <person name="Chen L.J."/>
            <person name="Yin Y."/>
            <person name="Lin M."/>
            <person name="Huang H."/>
            <person name="Deng H."/>
            <person name="Wang Z.W."/>
            <person name="Zhu S.L."/>
            <person name="Zhao X."/>
            <person name="Deng C."/>
            <person name="Niu S.C."/>
            <person name="Huang J."/>
            <person name="Wang M."/>
            <person name="Liu G.H."/>
            <person name="Yang H.J."/>
            <person name="Xiao X.J."/>
            <person name="Hsiao Y.Y."/>
            <person name="Wu W.L."/>
            <person name="Chen Y.Y."/>
            <person name="Mitsuda N."/>
            <person name="Ohme-Takagi M."/>
            <person name="Luo Y.B."/>
            <person name="Van de Peer Y."/>
            <person name="Liu Z.J."/>
        </authorList>
    </citation>
    <scope>NUCLEOTIDE SEQUENCE [LARGE SCALE GENOMIC DNA]</scope>
    <source>
        <tissue evidence="3">The whole plant</tissue>
    </source>
</reference>
<protein>
    <submittedName>
        <fullName evidence="3">Uncharacterized protein</fullName>
    </submittedName>
</protein>
<dbReference type="EMBL" id="KZ503416">
    <property type="protein sequence ID" value="PKU64475.1"/>
    <property type="molecule type" value="Genomic_DNA"/>
</dbReference>
<evidence type="ECO:0000256" key="2">
    <source>
        <dbReference type="SAM" id="Phobius"/>
    </source>
</evidence>
<keyword evidence="4" id="KW-1185">Reference proteome</keyword>
<sequence length="377" mass="40967">MDGRLSYDGDGRNLIPDPEILKCYSPANGSRAYGPLCIKEPSITKLTVSTPVEGKGKQVVEEVTLNNSPGFLGNSLMESSSSGIKLFVNRFVNTKPDSVAVKAMDLTENPSSISNDNVMEGDFVKMKEDYGVSNVLNKDDGEVVEEVEGYAGSTDRLNGGNSGVKKVALVCSGNLMAIKGSSIVLSRWPLDLAWFFLFLSFVFLIVVLFSSFSVFHFEGTVKHSSELSMEGTNMEVPILVDGANQNISRIDVTVTCSNNKNCPQMNEMFLANTSSILNEQENAKVIHVGHKRKPNLALGHIISYVLESKYNLQYPAPPNLQPAFYSNISFQTLHSTYLHPGDGEAQAGEKEAPTPSPTLTLAPVPAPILLCQHSQLD</sequence>
<name>A0A2I0VM38_9ASPA</name>
<keyword evidence="2" id="KW-0472">Membrane</keyword>
<keyword evidence="2" id="KW-0812">Transmembrane</keyword>
<accession>A0A2I0VM38</accession>
<evidence type="ECO:0000313" key="3">
    <source>
        <dbReference type="EMBL" id="PKU64475.1"/>
    </source>
</evidence>
<evidence type="ECO:0000313" key="4">
    <source>
        <dbReference type="Proteomes" id="UP000233837"/>
    </source>
</evidence>
<dbReference type="AlphaFoldDB" id="A0A2I0VM38"/>
<keyword evidence="2" id="KW-1133">Transmembrane helix</keyword>
<proteinExistence type="predicted"/>
<gene>
    <name evidence="3" type="ORF">MA16_Dca008398</name>
</gene>
<evidence type="ECO:0000256" key="1">
    <source>
        <dbReference type="SAM" id="MobiDB-lite"/>
    </source>
</evidence>
<feature type="transmembrane region" description="Helical" evidence="2">
    <location>
        <begin position="192"/>
        <end position="215"/>
    </location>
</feature>
<feature type="region of interest" description="Disordered" evidence="1">
    <location>
        <begin position="339"/>
        <end position="361"/>
    </location>
</feature>
<organism evidence="3 4">
    <name type="scientific">Dendrobium catenatum</name>
    <dbReference type="NCBI Taxonomy" id="906689"/>
    <lineage>
        <taxon>Eukaryota</taxon>
        <taxon>Viridiplantae</taxon>
        <taxon>Streptophyta</taxon>
        <taxon>Embryophyta</taxon>
        <taxon>Tracheophyta</taxon>
        <taxon>Spermatophyta</taxon>
        <taxon>Magnoliopsida</taxon>
        <taxon>Liliopsida</taxon>
        <taxon>Asparagales</taxon>
        <taxon>Orchidaceae</taxon>
        <taxon>Epidendroideae</taxon>
        <taxon>Malaxideae</taxon>
        <taxon>Dendrobiinae</taxon>
        <taxon>Dendrobium</taxon>
    </lineage>
</organism>